<evidence type="ECO:0000313" key="2">
    <source>
        <dbReference type="Proteomes" id="UP001153269"/>
    </source>
</evidence>
<comment type="caution">
    <text evidence="1">The sequence shown here is derived from an EMBL/GenBank/DDBJ whole genome shotgun (WGS) entry which is preliminary data.</text>
</comment>
<reference evidence="1" key="1">
    <citation type="submission" date="2020-03" db="EMBL/GenBank/DDBJ databases">
        <authorList>
            <person name="Weist P."/>
        </authorList>
    </citation>
    <scope>NUCLEOTIDE SEQUENCE</scope>
</reference>
<dbReference type="EMBL" id="CADEAL010001129">
    <property type="protein sequence ID" value="CAB1429374.1"/>
    <property type="molecule type" value="Genomic_DNA"/>
</dbReference>
<keyword evidence="2" id="KW-1185">Reference proteome</keyword>
<gene>
    <name evidence="1" type="ORF">PLEPLA_LOCUS17352</name>
</gene>
<protein>
    <submittedName>
        <fullName evidence="1">Uncharacterized protein</fullName>
    </submittedName>
</protein>
<proteinExistence type="predicted"/>
<evidence type="ECO:0000313" key="1">
    <source>
        <dbReference type="EMBL" id="CAB1429374.1"/>
    </source>
</evidence>
<name>A0A9N7UFK9_PLEPL</name>
<organism evidence="1 2">
    <name type="scientific">Pleuronectes platessa</name>
    <name type="common">European plaice</name>
    <dbReference type="NCBI Taxonomy" id="8262"/>
    <lineage>
        <taxon>Eukaryota</taxon>
        <taxon>Metazoa</taxon>
        <taxon>Chordata</taxon>
        <taxon>Craniata</taxon>
        <taxon>Vertebrata</taxon>
        <taxon>Euteleostomi</taxon>
        <taxon>Actinopterygii</taxon>
        <taxon>Neopterygii</taxon>
        <taxon>Teleostei</taxon>
        <taxon>Neoteleostei</taxon>
        <taxon>Acanthomorphata</taxon>
        <taxon>Carangaria</taxon>
        <taxon>Pleuronectiformes</taxon>
        <taxon>Pleuronectoidei</taxon>
        <taxon>Pleuronectidae</taxon>
        <taxon>Pleuronectes</taxon>
    </lineage>
</organism>
<sequence>MRPPRAHVSNEERQERERVGGVTIEGSVETPLIYLHGVNTACGYQLAGSIAAIRSKVASASCAEDTSLLTSSGLIDGLTAIMVCALRLYGMLRSSRDQLLAYRKLLSHRGVPYSIGPVPVRVELAPSALGYFSGAGAERVVLRLMVVTLPLSPPTPLSGTNNPTKKRQATSCLRPGVGSARALWIALAAPAHPSPRADETQGVTNEQCHAIRKVLPTPSPRHTLPYEDDYATSEQVYLVFLLHYVPGTGRSGNRFLSSIILPLQATRKIRGESEMTRRRGTIQILNENDVRREQNAIGPLKAKVSPRPHTPTPESSQLLPAIQHTPQITTKRYPTTSLGKHFYARGSSRHPTPHLYTKLNRPSSYFAQQLTRWDLFFAPINHVHYHPRGLHKASLRQPESTSVPLTLKVKVKEEQVVIREPSPRPRHSLTITHYQLYASFCRTFQPTFFSVYAIEYFFWFTQIDCHILKRSPLQPLIRRPASTSCLPAHPTIEALSRSAHT</sequence>
<dbReference type="AlphaFoldDB" id="A0A9N7UFK9"/>
<dbReference type="Proteomes" id="UP001153269">
    <property type="component" value="Unassembled WGS sequence"/>
</dbReference>
<feature type="non-terminal residue" evidence="1">
    <location>
        <position position="501"/>
    </location>
</feature>
<accession>A0A9N7UFK9</accession>